<evidence type="ECO:0000256" key="5">
    <source>
        <dbReference type="ARBA" id="ARBA00023136"/>
    </source>
</evidence>
<feature type="transmembrane region" description="Helical" evidence="6">
    <location>
        <begin position="390"/>
        <end position="412"/>
    </location>
</feature>
<evidence type="ECO:0000256" key="4">
    <source>
        <dbReference type="ARBA" id="ARBA00022989"/>
    </source>
</evidence>
<evidence type="ECO:0000256" key="2">
    <source>
        <dbReference type="ARBA" id="ARBA00022448"/>
    </source>
</evidence>
<sequence length="521" mass="56148">MAREPNIRENWGSRLGFILAAVGSALGLGNIWRFPGVAYENGGGAFLIPYLVALCTAGIPLLILEFTIGRRFRGSAPLAFRRLNKNTEFIGWWQVAISIVIGVYYAVIIAWAAWYAFFSLDQQWGEDPATFLMVDFLQAGGLYDFGTWLPGLAVALALVWLATLAVIGAGIKRGIEATSKVFIPLLVVLFGALLVQALTLDGAVDGLNAFFTPDWEAIRGAQVWLAAYAQIFFTLSVGFGIMITYGSYLKRKSDITTSAWTVGMSNSFGEILAGIAVFSVLGFLALETGVPIEKQSYAGVGLAFIAFPAIINTLPYLAGLFGVLFFVSLVVAGWASLISVVEVPVAAFEDRFGWGRRKAVAIVGGVMAAASLVLFPTVNGLMVLDVTDHFINNYGIAVAAPVAIIAVVWVLWRWQELRDDANATSTFKIGPIWFACLGVITPLALAVILFFNVRDLLAAGPDSPLADYHEYQAFGWAVAGGSLAFALVMALVLRRKEAPPAIPEEVFDDAGYVSIEKEVDL</sequence>
<evidence type="ECO:0000313" key="7">
    <source>
        <dbReference type="EMBL" id="MDA1358021.1"/>
    </source>
</evidence>
<evidence type="ECO:0000256" key="3">
    <source>
        <dbReference type="ARBA" id="ARBA00022692"/>
    </source>
</evidence>
<dbReference type="NCBIfam" id="NF037979">
    <property type="entry name" value="Na_transp"/>
    <property type="match status" value="1"/>
</dbReference>
<keyword evidence="4 6" id="KW-1133">Transmembrane helix</keyword>
<name>A0A9X3P5M2_9ACTN</name>
<protein>
    <submittedName>
        <fullName evidence="7">Sodium-dependent transporter</fullName>
    </submittedName>
</protein>
<dbReference type="SUPFAM" id="SSF161070">
    <property type="entry name" value="SNF-like"/>
    <property type="match status" value="1"/>
</dbReference>
<dbReference type="PANTHER" id="PTHR42948">
    <property type="entry name" value="TRANSPORTER"/>
    <property type="match status" value="1"/>
</dbReference>
<dbReference type="CDD" id="cd10334">
    <property type="entry name" value="SLC6sbd_u1"/>
    <property type="match status" value="1"/>
</dbReference>
<feature type="transmembrane region" description="Helical" evidence="6">
    <location>
        <begin position="12"/>
        <end position="32"/>
    </location>
</feature>
<feature type="transmembrane region" description="Helical" evidence="6">
    <location>
        <begin position="89"/>
        <end position="117"/>
    </location>
</feature>
<organism evidence="7 8">
    <name type="scientific">Glycomyces luteolus</name>
    <dbReference type="NCBI Taxonomy" id="2670330"/>
    <lineage>
        <taxon>Bacteria</taxon>
        <taxon>Bacillati</taxon>
        <taxon>Actinomycetota</taxon>
        <taxon>Actinomycetes</taxon>
        <taxon>Glycomycetales</taxon>
        <taxon>Glycomycetaceae</taxon>
        <taxon>Glycomyces</taxon>
    </lineage>
</organism>
<dbReference type="GO" id="GO:0016020">
    <property type="term" value="C:membrane"/>
    <property type="evidence" value="ECO:0007669"/>
    <property type="project" value="UniProtKB-SubCell"/>
</dbReference>
<dbReference type="PROSITE" id="PS50267">
    <property type="entry name" value="NA_NEUROTRAN_SYMP_3"/>
    <property type="match status" value="1"/>
</dbReference>
<dbReference type="PANTHER" id="PTHR42948:SF1">
    <property type="entry name" value="TRANSPORTER"/>
    <property type="match status" value="1"/>
</dbReference>
<gene>
    <name evidence="7" type="ORF">O1R50_00185</name>
</gene>
<comment type="caution">
    <text evidence="7">The sequence shown here is derived from an EMBL/GenBank/DDBJ whole genome shotgun (WGS) entry which is preliminary data.</text>
</comment>
<keyword evidence="8" id="KW-1185">Reference proteome</keyword>
<keyword evidence="5 6" id="KW-0472">Membrane</keyword>
<feature type="transmembrane region" description="Helical" evidence="6">
    <location>
        <begin position="359"/>
        <end position="378"/>
    </location>
</feature>
<dbReference type="InterPro" id="IPR037272">
    <property type="entry name" value="SNS_sf"/>
</dbReference>
<dbReference type="InterPro" id="IPR000175">
    <property type="entry name" value="Na/ntran_symport"/>
</dbReference>
<dbReference type="RefSeq" id="WP_270107798.1">
    <property type="nucleotide sequence ID" value="NZ_JAPZVP010000001.1"/>
</dbReference>
<evidence type="ECO:0000313" key="8">
    <source>
        <dbReference type="Proteomes" id="UP001146067"/>
    </source>
</evidence>
<feature type="transmembrane region" description="Helical" evidence="6">
    <location>
        <begin position="152"/>
        <end position="171"/>
    </location>
</feature>
<accession>A0A9X3P5M2</accession>
<feature type="transmembrane region" description="Helical" evidence="6">
    <location>
        <begin position="268"/>
        <end position="286"/>
    </location>
</feature>
<feature type="transmembrane region" description="Helical" evidence="6">
    <location>
        <begin position="225"/>
        <end position="248"/>
    </location>
</feature>
<keyword evidence="3 6" id="KW-0812">Transmembrane</keyword>
<feature type="transmembrane region" description="Helical" evidence="6">
    <location>
        <begin position="44"/>
        <end position="68"/>
    </location>
</feature>
<feature type="transmembrane region" description="Helical" evidence="6">
    <location>
        <begin position="432"/>
        <end position="453"/>
    </location>
</feature>
<dbReference type="PRINTS" id="PR00176">
    <property type="entry name" value="NANEUSMPORT"/>
</dbReference>
<evidence type="ECO:0000256" key="6">
    <source>
        <dbReference type="SAM" id="Phobius"/>
    </source>
</evidence>
<dbReference type="Pfam" id="PF00209">
    <property type="entry name" value="SNF"/>
    <property type="match status" value="2"/>
</dbReference>
<comment type="subcellular location">
    <subcellularLocation>
        <location evidence="1">Membrane</location>
        <topology evidence="1">Multi-pass membrane protein</topology>
    </subcellularLocation>
</comment>
<reference evidence="7" key="1">
    <citation type="submission" date="2022-12" db="EMBL/GenBank/DDBJ databases">
        <title>Gycomyces niveus sp.nov.,a novel actinomycete isolated from soil in Shouguan.</title>
        <authorList>
            <person name="Yang X."/>
        </authorList>
    </citation>
    <scope>NUCLEOTIDE SEQUENCE</scope>
    <source>
        <strain evidence="7">NEAU-A15</strain>
    </source>
</reference>
<keyword evidence="2" id="KW-0813">Transport</keyword>
<feature type="transmembrane region" description="Helical" evidence="6">
    <location>
        <begin position="183"/>
        <end position="204"/>
    </location>
</feature>
<dbReference type="Proteomes" id="UP001146067">
    <property type="component" value="Unassembled WGS sequence"/>
</dbReference>
<feature type="transmembrane region" description="Helical" evidence="6">
    <location>
        <begin position="473"/>
        <end position="493"/>
    </location>
</feature>
<proteinExistence type="predicted"/>
<evidence type="ECO:0000256" key="1">
    <source>
        <dbReference type="ARBA" id="ARBA00004141"/>
    </source>
</evidence>
<dbReference type="EMBL" id="JAPZVP010000001">
    <property type="protein sequence ID" value="MDA1358021.1"/>
    <property type="molecule type" value="Genomic_DNA"/>
</dbReference>
<feature type="transmembrane region" description="Helical" evidence="6">
    <location>
        <begin position="323"/>
        <end position="347"/>
    </location>
</feature>
<dbReference type="AlphaFoldDB" id="A0A9X3P5M2"/>